<name>A0A7S0ZDT8_9RHOD</name>
<sequence length="188" mass="21840">MSGRGPGGIGGKVWKKITTNLKEVAEARSRLPPEFLPTKLASGRWKPPKYSRRQIAHLRKRFIIAGEPWPYEVPHKTVHWNIPFKGRISERKKEDKMALIERSMKAMPDLIIAYRKERLNPNRLRNPSRTDDSGKSLMYRPVEVRERTAIEEKEFVSDVKKLSRLTESLKKATIDDPSKDEKLDKPEK</sequence>
<feature type="region of interest" description="Disordered" evidence="1">
    <location>
        <begin position="121"/>
        <end position="140"/>
    </location>
</feature>
<evidence type="ECO:0000256" key="1">
    <source>
        <dbReference type="SAM" id="MobiDB-lite"/>
    </source>
</evidence>
<accession>A0A7S0ZDT8</accession>
<feature type="region of interest" description="Disordered" evidence="1">
    <location>
        <begin position="167"/>
        <end position="188"/>
    </location>
</feature>
<organism evidence="3">
    <name type="scientific">Timspurckia oligopyrenoides</name>
    <dbReference type="NCBI Taxonomy" id="708627"/>
    <lineage>
        <taxon>Eukaryota</taxon>
        <taxon>Rhodophyta</taxon>
        <taxon>Bangiophyceae</taxon>
        <taxon>Porphyridiales</taxon>
        <taxon>Porphyridiaceae</taxon>
        <taxon>Timspurckia</taxon>
    </lineage>
</organism>
<evidence type="ECO:0000313" key="3">
    <source>
        <dbReference type="EMBL" id="CAD8818591.1"/>
    </source>
</evidence>
<gene>
    <name evidence="3" type="ORF">TOLI1172_LOCUS2980</name>
</gene>
<dbReference type="Pfam" id="PF18126">
    <property type="entry name" value="Mitoc_mL59"/>
    <property type="match status" value="1"/>
</dbReference>
<reference evidence="3" key="1">
    <citation type="submission" date="2021-01" db="EMBL/GenBank/DDBJ databases">
        <authorList>
            <person name="Corre E."/>
            <person name="Pelletier E."/>
            <person name="Niang G."/>
            <person name="Scheremetjew M."/>
            <person name="Finn R."/>
            <person name="Kale V."/>
            <person name="Holt S."/>
            <person name="Cochrane G."/>
            <person name="Meng A."/>
            <person name="Brown T."/>
            <person name="Cohen L."/>
        </authorList>
    </citation>
    <scope>NUCLEOTIDE SEQUENCE</scope>
    <source>
        <strain evidence="3">CCMP3278</strain>
    </source>
</reference>
<proteinExistence type="predicted"/>
<dbReference type="EMBL" id="HBFP01004202">
    <property type="protein sequence ID" value="CAD8818591.1"/>
    <property type="molecule type" value="Transcribed_RNA"/>
</dbReference>
<evidence type="ECO:0000259" key="2">
    <source>
        <dbReference type="Pfam" id="PF18126"/>
    </source>
</evidence>
<feature type="domain" description="Large ribosomal subunit protein mL59" evidence="2">
    <location>
        <begin position="31"/>
        <end position="116"/>
    </location>
</feature>
<dbReference type="PANTHER" id="PTHR36781">
    <property type="entry name" value="OS05G0114600 PROTEIN"/>
    <property type="match status" value="1"/>
</dbReference>
<dbReference type="AlphaFoldDB" id="A0A7S0ZDT8"/>
<dbReference type="PANTHER" id="PTHR36781:SF1">
    <property type="entry name" value="OS05G0114600 PROTEIN"/>
    <property type="match status" value="1"/>
</dbReference>
<protein>
    <recommendedName>
        <fullName evidence="2">Large ribosomal subunit protein mL59 domain-containing protein</fullName>
    </recommendedName>
</protein>
<dbReference type="InterPro" id="IPR040922">
    <property type="entry name" value="Ribosomal_mL59_dom"/>
</dbReference>